<accession>A0A382V3T5</accession>
<dbReference type="EMBL" id="UINC01148974">
    <property type="protein sequence ID" value="SVD41159.1"/>
    <property type="molecule type" value="Genomic_DNA"/>
</dbReference>
<feature type="non-terminal residue" evidence="1">
    <location>
        <position position="127"/>
    </location>
</feature>
<reference evidence="1" key="1">
    <citation type="submission" date="2018-05" db="EMBL/GenBank/DDBJ databases">
        <authorList>
            <person name="Lanie J.A."/>
            <person name="Ng W.-L."/>
            <person name="Kazmierczak K.M."/>
            <person name="Andrzejewski T.M."/>
            <person name="Davidsen T.M."/>
            <person name="Wayne K.J."/>
            <person name="Tettelin H."/>
            <person name="Glass J.I."/>
            <person name="Rusch D."/>
            <person name="Podicherti R."/>
            <person name="Tsui H.-C.T."/>
            <person name="Winkler M.E."/>
        </authorList>
    </citation>
    <scope>NUCLEOTIDE SEQUENCE</scope>
</reference>
<name>A0A382V3T5_9ZZZZ</name>
<evidence type="ECO:0000313" key="1">
    <source>
        <dbReference type="EMBL" id="SVD41159.1"/>
    </source>
</evidence>
<organism evidence="1">
    <name type="scientific">marine metagenome</name>
    <dbReference type="NCBI Taxonomy" id="408172"/>
    <lineage>
        <taxon>unclassified sequences</taxon>
        <taxon>metagenomes</taxon>
        <taxon>ecological metagenomes</taxon>
    </lineage>
</organism>
<proteinExistence type="predicted"/>
<dbReference type="AlphaFoldDB" id="A0A382V3T5"/>
<sequence>MNVRQQINRKINLRITSSSGETETYPSRIKSSGIEHLTVLAPDIGDLSTWMDQEITIEEEPIGGITAVYETKVLSHETFEEEGHGSVLILNRPQGFEERRSTRIEVNFPITIKSEVKSGTVGTTEEK</sequence>
<protein>
    <submittedName>
        <fullName evidence="1">Uncharacterized protein</fullName>
    </submittedName>
</protein>
<gene>
    <name evidence="1" type="ORF">METZ01_LOCUS394013</name>
</gene>